<keyword evidence="2" id="KW-1133">Transmembrane helix</keyword>
<evidence type="ECO:0000256" key="2">
    <source>
        <dbReference type="SAM" id="Phobius"/>
    </source>
</evidence>
<reference evidence="3 4" key="1">
    <citation type="submission" date="2019-03" db="EMBL/GenBank/DDBJ databases">
        <title>Sapientia aquatica gen. nov., sp. nov., isolated from a crater lake.</title>
        <authorList>
            <person name="Felfoldi T."/>
            <person name="Szabo A."/>
            <person name="Toth E."/>
            <person name="Schumann P."/>
            <person name="Keki Z."/>
            <person name="Marialigeti K."/>
            <person name="Mathe I."/>
        </authorList>
    </citation>
    <scope>NUCLEOTIDE SEQUENCE [LARGE SCALE GENOMIC DNA]</scope>
    <source>
        <strain evidence="3 4">SA-152</strain>
    </source>
</reference>
<evidence type="ECO:0000256" key="1">
    <source>
        <dbReference type="SAM" id="Coils"/>
    </source>
</evidence>
<accession>A0A4R5W4T7</accession>
<keyword evidence="4" id="KW-1185">Reference proteome</keyword>
<feature type="coiled-coil region" evidence="1">
    <location>
        <begin position="44"/>
        <end position="113"/>
    </location>
</feature>
<organism evidence="3 4">
    <name type="scientific">Sapientia aquatica</name>
    <dbReference type="NCBI Taxonomy" id="1549640"/>
    <lineage>
        <taxon>Bacteria</taxon>
        <taxon>Pseudomonadati</taxon>
        <taxon>Pseudomonadota</taxon>
        <taxon>Betaproteobacteria</taxon>
        <taxon>Burkholderiales</taxon>
        <taxon>Oxalobacteraceae</taxon>
        <taxon>Sapientia</taxon>
    </lineage>
</organism>
<feature type="transmembrane region" description="Helical" evidence="2">
    <location>
        <begin position="16"/>
        <end position="35"/>
    </location>
</feature>
<dbReference type="EMBL" id="SMYL01000003">
    <property type="protein sequence ID" value="TDK66688.1"/>
    <property type="molecule type" value="Genomic_DNA"/>
</dbReference>
<comment type="caution">
    <text evidence="3">The sequence shown here is derived from an EMBL/GenBank/DDBJ whole genome shotgun (WGS) entry which is preliminary data.</text>
</comment>
<gene>
    <name evidence="3" type="ORF">E2I14_09130</name>
</gene>
<evidence type="ECO:0000313" key="3">
    <source>
        <dbReference type="EMBL" id="TDK66688.1"/>
    </source>
</evidence>
<keyword evidence="1" id="KW-0175">Coiled coil</keyword>
<keyword evidence="2" id="KW-0812">Transmembrane</keyword>
<dbReference type="InterPro" id="IPR046703">
    <property type="entry name" value="DUF6776"/>
</dbReference>
<keyword evidence="2" id="KW-0472">Membrane</keyword>
<proteinExistence type="predicted"/>
<name>A0A4R5W4T7_9BURK</name>
<protein>
    <submittedName>
        <fullName evidence="3">Uncharacterized protein</fullName>
    </submittedName>
</protein>
<dbReference type="Proteomes" id="UP000294829">
    <property type="component" value="Unassembled WGS sequence"/>
</dbReference>
<dbReference type="OrthoDB" id="8585321at2"/>
<evidence type="ECO:0000313" key="4">
    <source>
        <dbReference type="Proteomes" id="UP000294829"/>
    </source>
</evidence>
<dbReference type="AlphaFoldDB" id="A0A4R5W4T7"/>
<sequence>MSSIKVVESDNSLLKWSIIVLVIVGAMAAISFFTYRLGGTISGVAPTKEQLSQLKEKVEQLDSEREKLSSTANSADSELNIERATQKQLATQVQALTAENNKLKEDLAFFENLIPAASGPEGIRIGAFKADASNKLQVQYRVLVMQGGKNVQDFVGELQFNATILLGGKTVILTLPEPKDNAAKLKLSFKYYQRMEGSLALPEGAVLKSLQARILDRGQLRTYQSINF</sequence>
<dbReference type="Pfam" id="PF20567">
    <property type="entry name" value="DUF6776"/>
    <property type="match status" value="1"/>
</dbReference>